<evidence type="ECO:0000313" key="2">
    <source>
        <dbReference type="EMBL" id="KAI1905456.1"/>
    </source>
</evidence>
<feature type="region of interest" description="Disordered" evidence="1">
    <location>
        <begin position="98"/>
        <end position="120"/>
    </location>
</feature>
<feature type="compositionally biased region" description="Low complexity" evidence="1">
    <location>
        <begin position="110"/>
        <end position="120"/>
    </location>
</feature>
<organism evidence="2 3">
    <name type="scientific">Albula goreensis</name>
    <dbReference type="NCBI Taxonomy" id="1534307"/>
    <lineage>
        <taxon>Eukaryota</taxon>
        <taxon>Metazoa</taxon>
        <taxon>Chordata</taxon>
        <taxon>Craniata</taxon>
        <taxon>Vertebrata</taxon>
        <taxon>Euteleostomi</taxon>
        <taxon>Actinopterygii</taxon>
        <taxon>Neopterygii</taxon>
        <taxon>Teleostei</taxon>
        <taxon>Albuliformes</taxon>
        <taxon>Albulidae</taxon>
        <taxon>Albula</taxon>
    </lineage>
</organism>
<name>A0A8T3EAB8_9TELE</name>
<dbReference type="AlphaFoldDB" id="A0A8T3EAB8"/>
<dbReference type="Proteomes" id="UP000829720">
    <property type="component" value="Unassembled WGS sequence"/>
</dbReference>
<sequence>MKSAEIRKSLGLSPLERSRPAPERSLTVPTPTPDSSSSPRSYTPEDLSEELKPPFTGRMVIRRLNITVEGQVISPVEKEPRAVAQRRGTSAAALGWVSTGAWPPARPRPVRASTTPTRPC</sequence>
<keyword evidence="3" id="KW-1185">Reference proteome</keyword>
<comment type="caution">
    <text evidence="2">The sequence shown here is derived from an EMBL/GenBank/DDBJ whole genome shotgun (WGS) entry which is preliminary data.</text>
</comment>
<feature type="region of interest" description="Disordered" evidence="1">
    <location>
        <begin position="1"/>
        <end position="54"/>
    </location>
</feature>
<feature type="compositionally biased region" description="Low complexity" evidence="1">
    <location>
        <begin position="25"/>
        <end position="44"/>
    </location>
</feature>
<accession>A0A8T3EAB8</accession>
<protein>
    <submittedName>
        <fullName evidence="2">Uncharacterized protein</fullName>
    </submittedName>
</protein>
<dbReference type="EMBL" id="JAERUA010000001">
    <property type="protein sequence ID" value="KAI1905456.1"/>
    <property type="molecule type" value="Genomic_DNA"/>
</dbReference>
<gene>
    <name evidence="2" type="ORF">AGOR_G00016380</name>
</gene>
<evidence type="ECO:0000256" key="1">
    <source>
        <dbReference type="SAM" id="MobiDB-lite"/>
    </source>
</evidence>
<reference evidence="2" key="1">
    <citation type="submission" date="2021-01" db="EMBL/GenBank/DDBJ databases">
        <authorList>
            <person name="Zahm M."/>
            <person name="Roques C."/>
            <person name="Cabau C."/>
            <person name="Klopp C."/>
            <person name="Donnadieu C."/>
            <person name="Jouanno E."/>
            <person name="Lampietro C."/>
            <person name="Louis A."/>
            <person name="Herpin A."/>
            <person name="Echchiki A."/>
            <person name="Berthelot C."/>
            <person name="Parey E."/>
            <person name="Roest-Crollius H."/>
            <person name="Braasch I."/>
            <person name="Postlethwait J."/>
            <person name="Bobe J."/>
            <person name="Montfort J."/>
            <person name="Bouchez O."/>
            <person name="Begum T."/>
            <person name="Mejri S."/>
            <person name="Adams A."/>
            <person name="Chen W.-J."/>
            <person name="Guiguen Y."/>
        </authorList>
    </citation>
    <scope>NUCLEOTIDE SEQUENCE</scope>
    <source>
        <tissue evidence="2">Blood</tissue>
    </source>
</reference>
<proteinExistence type="predicted"/>
<evidence type="ECO:0000313" key="3">
    <source>
        <dbReference type="Proteomes" id="UP000829720"/>
    </source>
</evidence>